<feature type="region of interest" description="Disordered" evidence="1">
    <location>
        <begin position="118"/>
        <end position="137"/>
    </location>
</feature>
<feature type="region of interest" description="Disordered" evidence="1">
    <location>
        <begin position="1"/>
        <end position="51"/>
    </location>
</feature>
<feature type="compositionally biased region" description="Basic residues" evidence="1">
    <location>
        <begin position="34"/>
        <end position="43"/>
    </location>
</feature>
<keyword evidence="2" id="KW-1185">Reference proteome</keyword>
<sequence length="137" mass="15408">MIAPSVERATIDEQKDDQKEMLSDARRRPDDRRRTGRPIHKPARVAQPRRVLDHSNYRAYRFIRSLNHASTSSARFSARIAYGPIFTPPTTNRRVRIMTIGHSLPPAQAGLLDRPLDSGRWRAGEGGASSADVRTGH</sequence>
<evidence type="ECO:0000313" key="2">
    <source>
        <dbReference type="Proteomes" id="UP000887566"/>
    </source>
</evidence>
<organism evidence="2 3">
    <name type="scientific">Plectus sambesii</name>
    <dbReference type="NCBI Taxonomy" id="2011161"/>
    <lineage>
        <taxon>Eukaryota</taxon>
        <taxon>Metazoa</taxon>
        <taxon>Ecdysozoa</taxon>
        <taxon>Nematoda</taxon>
        <taxon>Chromadorea</taxon>
        <taxon>Plectida</taxon>
        <taxon>Plectina</taxon>
        <taxon>Plectoidea</taxon>
        <taxon>Plectidae</taxon>
        <taxon>Plectus</taxon>
    </lineage>
</organism>
<dbReference type="Proteomes" id="UP000887566">
    <property type="component" value="Unplaced"/>
</dbReference>
<name>A0A914UZ84_9BILA</name>
<accession>A0A914UZ84</accession>
<feature type="compositionally biased region" description="Basic and acidic residues" evidence="1">
    <location>
        <begin position="9"/>
        <end position="33"/>
    </location>
</feature>
<dbReference type="WBParaSite" id="PSAMB.scaffold1364size32511.g12721.t1">
    <property type="protein sequence ID" value="PSAMB.scaffold1364size32511.g12721.t1"/>
    <property type="gene ID" value="PSAMB.scaffold1364size32511.g12721"/>
</dbReference>
<protein>
    <submittedName>
        <fullName evidence="3">Uncharacterized protein</fullName>
    </submittedName>
</protein>
<dbReference type="AlphaFoldDB" id="A0A914UZ84"/>
<proteinExistence type="predicted"/>
<evidence type="ECO:0000256" key="1">
    <source>
        <dbReference type="SAM" id="MobiDB-lite"/>
    </source>
</evidence>
<reference evidence="3" key="1">
    <citation type="submission" date="2022-11" db="UniProtKB">
        <authorList>
            <consortium name="WormBaseParasite"/>
        </authorList>
    </citation>
    <scope>IDENTIFICATION</scope>
</reference>
<evidence type="ECO:0000313" key="3">
    <source>
        <dbReference type="WBParaSite" id="PSAMB.scaffold1364size32511.g12721.t1"/>
    </source>
</evidence>